<evidence type="ECO:0000313" key="2">
    <source>
        <dbReference type="EMBL" id="PXA04353.1"/>
    </source>
</evidence>
<evidence type="ECO:0000259" key="1">
    <source>
        <dbReference type="Pfam" id="PF12728"/>
    </source>
</evidence>
<dbReference type="AlphaFoldDB" id="A0A317ZJF2"/>
<name>A0A317ZJF2_9BACT</name>
<organism evidence="2 3">
    <name type="scientific">Coraliomargarita sinensis</name>
    <dbReference type="NCBI Taxonomy" id="2174842"/>
    <lineage>
        <taxon>Bacteria</taxon>
        <taxon>Pseudomonadati</taxon>
        <taxon>Verrucomicrobiota</taxon>
        <taxon>Opitutia</taxon>
        <taxon>Puniceicoccales</taxon>
        <taxon>Coraliomargaritaceae</taxon>
        <taxon>Coraliomargarita</taxon>
    </lineage>
</organism>
<dbReference type="SUPFAM" id="SSF46955">
    <property type="entry name" value="Putative DNA-binding domain"/>
    <property type="match status" value="1"/>
</dbReference>
<dbReference type="GO" id="GO:0003677">
    <property type="term" value="F:DNA binding"/>
    <property type="evidence" value="ECO:0007669"/>
    <property type="project" value="UniProtKB-KW"/>
</dbReference>
<proteinExistence type="predicted"/>
<dbReference type="Proteomes" id="UP000247099">
    <property type="component" value="Unassembled WGS sequence"/>
</dbReference>
<dbReference type="Pfam" id="PF12728">
    <property type="entry name" value="HTH_17"/>
    <property type="match status" value="1"/>
</dbReference>
<dbReference type="OrthoDB" id="1097811at2"/>
<protein>
    <submittedName>
        <fullName evidence="2">DNA-binding protein</fullName>
    </submittedName>
</protein>
<feature type="domain" description="Helix-turn-helix" evidence="1">
    <location>
        <begin position="14"/>
        <end position="62"/>
    </location>
</feature>
<reference evidence="2 3" key="1">
    <citation type="submission" date="2018-05" db="EMBL/GenBank/DDBJ databases">
        <title>Coraliomargarita sinensis sp. nov., isolated from a marine solar saltern.</title>
        <authorList>
            <person name="Zhou L.Y."/>
        </authorList>
    </citation>
    <scope>NUCLEOTIDE SEQUENCE [LARGE SCALE GENOMIC DNA]</scope>
    <source>
        <strain evidence="2 3">WN38</strain>
    </source>
</reference>
<dbReference type="InParanoid" id="A0A317ZJF2"/>
<keyword evidence="3" id="KW-1185">Reference proteome</keyword>
<comment type="caution">
    <text evidence="2">The sequence shown here is derived from an EMBL/GenBank/DDBJ whole genome shotgun (WGS) entry which is preliminary data.</text>
</comment>
<dbReference type="InterPro" id="IPR041657">
    <property type="entry name" value="HTH_17"/>
</dbReference>
<keyword evidence="2" id="KW-0238">DNA-binding</keyword>
<dbReference type="RefSeq" id="WP_110130806.1">
    <property type="nucleotide sequence ID" value="NZ_QHJQ01000004.1"/>
</dbReference>
<dbReference type="EMBL" id="QHJQ01000004">
    <property type="protein sequence ID" value="PXA04353.1"/>
    <property type="molecule type" value="Genomic_DNA"/>
</dbReference>
<accession>A0A317ZJF2</accession>
<dbReference type="InterPro" id="IPR009061">
    <property type="entry name" value="DNA-bd_dom_put_sf"/>
</dbReference>
<evidence type="ECO:0000313" key="3">
    <source>
        <dbReference type="Proteomes" id="UP000247099"/>
    </source>
</evidence>
<sequence>MKTADQTNTFRLAYTRKETAEILGISAPSVDRLTKRGLLRPSRATRRPLYSKTEIERFLRETSEVIG</sequence>
<dbReference type="Gene3D" id="1.10.1660.10">
    <property type="match status" value="1"/>
</dbReference>
<gene>
    <name evidence="2" type="ORF">DDZ13_07420</name>
</gene>